<comment type="caution">
    <text evidence="2">The sequence shown here is derived from an EMBL/GenBank/DDBJ whole genome shotgun (WGS) entry which is preliminary data.</text>
</comment>
<gene>
    <name evidence="2" type="ORF">E3O49_01085</name>
</gene>
<name>A0AAQ2C9C6_9MICO</name>
<proteinExistence type="predicted"/>
<dbReference type="AlphaFoldDB" id="A0AAQ2C9C6"/>
<dbReference type="CDD" id="cd04485">
    <property type="entry name" value="DnaE_OBF"/>
    <property type="match status" value="1"/>
</dbReference>
<evidence type="ECO:0000313" key="3">
    <source>
        <dbReference type="Proteomes" id="UP000297403"/>
    </source>
</evidence>
<evidence type="ECO:0000313" key="2">
    <source>
        <dbReference type="EMBL" id="TFC52560.1"/>
    </source>
</evidence>
<sequence>MHIDDDQLAFDVDLPLPESGGGVTSLDLYGRTQSDLELRDLHLSVSSHQMARFHPLFGKLGVTPAAQLGSLPGGTEVLVAGVRRATNTPPMRRGRRVVFVSLDDGSGPVANVVFFHNAQERVGGRVFATHYLLVRGRTRRSGAKGVSVTGENPWDLLAVARQSELRPAADHAAPDVPSKPLAHHRKRA</sequence>
<accession>A0AAQ2C9C6</accession>
<reference evidence="2 3" key="1">
    <citation type="submission" date="2019-03" db="EMBL/GenBank/DDBJ databases">
        <title>Genomics of glacier-inhabiting Cryobacterium strains.</title>
        <authorList>
            <person name="Liu Q."/>
            <person name="Xin Y.-H."/>
        </authorList>
    </citation>
    <scope>NUCLEOTIDE SEQUENCE [LARGE SCALE GENOMIC DNA]</scope>
    <source>
        <strain evidence="3">TMT1-22</strain>
    </source>
</reference>
<keyword evidence="3" id="KW-1185">Reference proteome</keyword>
<organism evidence="2 3">
    <name type="scientific">Cryobacterium shii</name>
    <dbReference type="NCBI Taxonomy" id="1259235"/>
    <lineage>
        <taxon>Bacteria</taxon>
        <taxon>Bacillati</taxon>
        <taxon>Actinomycetota</taxon>
        <taxon>Actinomycetes</taxon>
        <taxon>Micrococcales</taxon>
        <taxon>Microbacteriaceae</taxon>
        <taxon>Cryobacterium</taxon>
    </lineage>
</organism>
<evidence type="ECO:0008006" key="4">
    <source>
        <dbReference type="Google" id="ProtNLM"/>
    </source>
</evidence>
<dbReference type="RefSeq" id="WP_134403108.1">
    <property type="nucleotide sequence ID" value="NZ_SOFY01000009.1"/>
</dbReference>
<protein>
    <recommendedName>
        <fullName evidence="4">OB domain-containing protein</fullName>
    </recommendedName>
</protein>
<evidence type="ECO:0000256" key="1">
    <source>
        <dbReference type="SAM" id="MobiDB-lite"/>
    </source>
</evidence>
<dbReference type="Proteomes" id="UP000297403">
    <property type="component" value="Unassembled WGS sequence"/>
</dbReference>
<feature type="region of interest" description="Disordered" evidence="1">
    <location>
        <begin position="166"/>
        <end position="188"/>
    </location>
</feature>
<dbReference type="EMBL" id="SOFY01000009">
    <property type="protein sequence ID" value="TFC52560.1"/>
    <property type="molecule type" value="Genomic_DNA"/>
</dbReference>